<evidence type="ECO:0000256" key="5">
    <source>
        <dbReference type="ARBA" id="ARBA00023004"/>
    </source>
</evidence>
<keyword evidence="5 8" id="KW-0408">Iron</keyword>
<keyword evidence="2 8" id="KW-0813">Transport</keyword>
<evidence type="ECO:0000256" key="4">
    <source>
        <dbReference type="ARBA" id="ARBA00022982"/>
    </source>
</evidence>
<keyword evidence="10" id="KW-1185">Reference proteome</keyword>
<dbReference type="RefSeq" id="WP_350788787.1">
    <property type="nucleotide sequence ID" value="NZ_JBEPEK010000472.1"/>
</dbReference>
<protein>
    <recommendedName>
        <fullName evidence="8">Ferredoxin</fullName>
    </recommendedName>
</protein>
<evidence type="ECO:0000256" key="3">
    <source>
        <dbReference type="ARBA" id="ARBA00022723"/>
    </source>
</evidence>
<sequence>MEIRVDRERCVAAGQCALFVPEVFDQSEEDGTVVVRTPEPAPEALPAVRDAVGRCPAGAISLAPRV</sequence>
<comment type="caution">
    <text evidence="9">The sequence shown here is derived from an EMBL/GenBank/DDBJ whole genome shotgun (WGS) entry which is preliminary data.</text>
</comment>
<name>A0ABV1X9I9_9ACTN</name>
<evidence type="ECO:0000313" key="10">
    <source>
        <dbReference type="Proteomes" id="UP001474181"/>
    </source>
</evidence>
<dbReference type="InterPro" id="IPR051269">
    <property type="entry name" value="Fe-S_cluster_ET"/>
</dbReference>
<dbReference type="PANTHER" id="PTHR36923:SF3">
    <property type="entry name" value="FERREDOXIN"/>
    <property type="match status" value="1"/>
</dbReference>
<dbReference type="InterPro" id="IPR001080">
    <property type="entry name" value="3Fe4S_ferredoxin"/>
</dbReference>
<evidence type="ECO:0000256" key="6">
    <source>
        <dbReference type="ARBA" id="ARBA00023014"/>
    </source>
</evidence>
<evidence type="ECO:0000256" key="2">
    <source>
        <dbReference type="ARBA" id="ARBA00022448"/>
    </source>
</evidence>
<gene>
    <name evidence="9" type="ORF">ABT404_40560</name>
</gene>
<dbReference type="SUPFAM" id="SSF54862">
    <property type="entry name" value="4Fe-4S ferredoxins"/>
    <property type="match status" value="1"/>
</dbReference>
<evidence type="ECO:0000313" key="9">
    <source>
        <dbReference type="EMBL" id="MER7185687.1"/>
    </source>
</evidence>
<organism evidence="9 10">
    <name type="scientific">Streptomyces hyaluromycini</name>
    <dbReference type="NCBI Taxonomy" id="1377993"/>
    <lineage>
        <taxon>Bacteria</taxon>
        <taxon>Bacillati</taxon>
        <taxon>Actinomycetota</taxon>
        <taxon>Actinomycetes</taxon>
        <taxon>Kitasatosporales</taxon>
        <taxon>Streptomycetaceae</taxon>
        <taxon>Streptomyces</taxon>
    </lineage>
</organism>
<evidence type="ECO:0000256" key="8">
    <source>
        <dbReference type="RuleBase" id="RU368020"/>
    </source>
</evidence>
<dbReference type="Pfam" id="PF13370">
    <property type="entry name" value="Fer4_13"/>
    <property type="match status" value="1"/>
</dbReference>
<keyword evidence="6 8" id="KW-0411">Iron-sulfur</keyword>
<keyword evidence="4 8" id="KW-0249">Electron transport</keyword>
<proteinExistence type="predicted"/>
<keyword evidence="3 8" id="KW-0479">Metal-binding</keyword>
<dbReference type="EMBL" id="JBEPEK010000472">
    <property type="protein sequence ID" value="MER7185687.1"/>
    <property type="molecule type" value="Genomic_DNA"/>
</dbReference>
<evidence type="ECO:0000256" key="7">
    <source>
        <dbReference type="ARBA" id="ARBA00023291"/>
    </source>
</evidence>
<comment type="cofactor">
    <cofactor evidence="1">
        <name>[3Fe-4S] cluster</name>
        <dbReference type="ChEBI" id="CHEBI:21137"/>
    </cofactor>
</comment>
<evidence type="ECO:0000256" key="1">
    <source>
        <dbReference type="ARBA" id="ARBA00001927"/>
    </source>
</evidence>
<dbReference type="PRINTS" id="PR00352">
    <property type="entry name" value="3FE4SFRDOXIN"/>
</dbReference>
<dbReference type="PANTHER" id="PTHR36923">
    <property type="entry name" value="FERREDOXIN"/>
    <property type="match status" value="1"/>
</dbReference>
<dbReference type="Proteomes" id="UP001474181">
    <property type="component" value="Unassembled WGS sequence"/>
</dbReference>
<accession>A0ABV1X9I9</accession>
<reference evidence="9 10" key="1">
    <citation type="submission" date="2024-06" db="EMBL/GenBank/DDBJ databases">
        <title>The Natural Products Discovery Center: Release of the First 8490 Sequenced Strains for Exploring Actinobacteria Biosynthetic Diversity.</title>
        <authorList>
            <person name="Kalkreuter E."/>
            <person name="Kautsar S.A."/>
            <person name="Yang D."/>
            <person name="Bader C.D."/>
            <person name="Teijaro C.N."/>
            <person name="Fluegel L."/>
            <person name="Davis C.M."/>
            <person name="Simpson J.R."/>
            <person name="Lauterbach L."/>
            <person name="Steele A.D."/>
            <person name="Gui C."/>
            <person name="Meng S."/>
            <person name="Li G."/>
            <person name="Viehrig K."/>
            <person name="Ye F."/>
            <person name="Su P."/>
            <person name="Kiefer A.F."/>
            <person name="Nichols A."/>
            <person name="Cepeda A.J."/>
            <person name="Yan W."/>
            <person name="Fan B."/>
            <person name="Jiang Y."/>
            <person name="Adhikari A."/>
            <person name="Zheng C.-J."/>
            <person name="Schuster L."/>
            <person name="Cowan T.M."/>
            <person name="Smanski M.J."/>
            <person name="Chevrette M.G."/>
            <person name="De Carvalho L.P.S."/>
            <person name="Shen B."/>
        </authorList>
    </citation>
    <scope>NUCLEOTIDE SEQUENCE [LARGE SCALE GENOMIC DNA]</scope>
    <source>
        <strain evidence="9 10">NPDC000234</strain>
    </source>
</reference>
<keyword evidence="7" id="KW-0003">3Fe-4S</keyword>
<comment type="function">
    <text evidence="8">Ferredoxins are iron-sulfur proteins that transfer electrons in a wide variety of metabolic reactions.</text>
</comment>
<dbReference type="Gene3D" id="3.30.70.20">
    <property type="match status" value="1"/>
</dbReference>